<dbReference type="STRING" id="4577.A0A1D6LYM2"/>
<feature type="region of interest" description="Disordered" evidence="1">
    <location>
        <begin position="216"/>
        <end position="239"/>
    </location>
</feature>
<gene>
    <name evidence="2" type="ORF">ZEAMMB73_Zm00001d037536</name>
</gene>
<feature type="compositionally biased region" description="Polar residues" evidence="1">
    <location>
        <begin position="216"/>
        <end position="229"/>
    </location>
</feature>
<protein>
    <submittedName>
        <fullName evidence="2">E3 ubiquitin-protein ligase MBR2</fullName>
    </submittedName>
</protein>
<dbReference type="InParanoid" id="A0A1D6LYM2"/>
<dbReference type="IntAct" id="A0A1D6LYM2">
    <property type="interactions" value="13"/>
</dbReference>
<dbReference type="FunCoup" id="A0A1D6LYM2">
    <property type="interactions" value="1094"/>
</dbReference>
<evidence type="ECO:0000313" key="2">
    <source>
        <dbReference type="EMBL" id="AQK84250.1"/>
    </source>
</evidence>
<dbReference type="EMBL" id="CM000782">
    <property type="protein sequence ID" value="AQK84250.1"/>
    <property type="molecule type" value="Genomic_DNA"/>
</dbReference>
<name>A0A1D6LYM2_MAIZE</name>
<dbReference type="AlphaFoldDB" id="A0A1D6LYM2"/>
<organism evidence="2">
    <name type="scientific">Zea mays</name>
    <name type="common">Maize</name>
    <dbReference type="NCBI Taxonomy" id="4577"/>
    <lineage>
        <taxon>Eukaryota</taxon>
        <taxon>Viridiplantae</taxon>
        <taxon>Streptophyta</taxon>
        <taxon>Embryophyta</taxon>
        <taxon>Tracheophyta</taxon>
        <taxon>Spermatophyta</taxon>
        <taxon>Magnoliopsida</taxon>
        <taxon>Liliopsida</taxon>
        <taxon>Poales</taxon>
        <taxon>Poaceae</taxon>
        <taxon>PACMAD clade</taxon>
        <taxon>Panicoideae</taxon>
        <taxon>Andropogonodae</taxon>
        <taxon>Andropogoneae</taxon>
        <taxon>Tripsacinae</taxon>
        <taxon>Zea</taxon>
    </lineage>
</organism>
<proteinExistence type="predicted"/>
<accession>A0A1D6LYM2</accession>
<sequence>MLAATCFSRILMPTLYFFRLNKIKSPCSCVMAGHHHNNTHASRMDHVNRFQSEAQPFGPKLFMHSRTDAANGALPSGYVGAPIRPNGIPFSSHTGQSHIQHSDAPGTMLASYSGYPLAGSSSSTYAPHNTHHLPALSYPHRSDDNFILSSHMDDRRVALKRRNPIIYPVDGVNNGSCYAGSSSNPQFPCYMPPNPIPAPEPCPPRITSNMGSSYWTDQPFGSNGGSQRNVRGRHDHNPIHLGHNPGVACATSSTHGPPHHANVIGPQSTAVPQNRAYFSIPPRVTAPGSDGNCSMVFREGTYYSAPQRTNINAPPVLAPPGSSDSLHFVHGGYAPRAAPPNSISTYPAPAFATPNNSVTVTHEPDIPCYRPAVPGYPPATSAAAAAASVHAEGAAASSRHLGHVALGSSGSARSRRLRDSYHAFRPLVIEENNLRGPATELFIHESREDSDPHWDMRLDIDDMSYEVVVPKAEVLVMSEKMPSIGTEGAKIEDAIDLIAQKVVPWKPLSEGEEEEEWIALVMSPFFDIDEGEFEEKIPLIKIGSSKPTTAEDMGKGPTRNEDAKKAIEDDTPLGEGPFDQEFGGRKYMVHQAAGKTMGAKQLTEAIGFAEQLGTL</sequence>
<evidence type="ECO:0000256" key="1">
    <source>
        <dbReference type="SAM" id="MobiDB-lite"/>
    </source>
</evidence>
<reference evidence="2" key="1">
    <citation type="submission" date="2015-12" db="EMBL/GenBank/DDBJ databases">
        <title>Update maize B73 reference genome by single molecule sequencing technologies.</title>
        <authorList>
            <consortium name="Maize Genome Sequencing Project"/>
            <person name="Ware D."/>
        </authorList>
    </citation>
    <scope>NUCLEOTIDE SEQUENCE</scope>
    <source>
        <tissue evidence="2">Seedling</tissue>
    </source>
</reference>